<evidence type="ECO:0000313" key="2">
    <source>
        <dbReference type="EMBL" id="PZV38763.1"/>
    </source>
</evidence>
<accession>A0A2W7CQA7</accession>
<feature type="transmembrane region" description="Helical" evidence="1">
    <location>
        <begin position="151"/>
        <end position="171"/>
    </location>
</feature>
<feature type="transmembrane region" description="Helical" evidence="1">
    <location>
        <begin position="95"/>
        <end position="114"/>
    </location>
</feature>
<name>A0A2W7CQA7_9HYPH</name>
<keyword evidence="1" id="KW-1133">Transmembrane helix</keyword>
<keyword evidence="1" id="KW-0812">Transmembrane</keyword>
<reference evidence="3" key="1">
    <citation type="submission" date="2017-03" db="EMBL/GenBank/DDBJ databases">
        <authorList>
            <person name="Safronova V.I."/>
            <person name="Sazanova A.L."/>
            <person name="Chirak E.R."/>
        </authorList>
    </citation>
    <scope>NUCLEOTIDE SEQUENCE [LARGE SCALE GENOMIC DNA]</scope>
    <source>
        <strain evidence="3">Ach-343</strain>
    </source>
</reference>
<feature type="transmembrane region" description="Helical" evidence="1">
    <location>
        <begin position="53"/>
        <end position="75"/>
    </location>
</feature>
<evidence type="ECO:0000256" key="1">
    <source>
        <dbReference type="SAM" id="Phobius"/>
    </source>
</evidence>
<proteinExistence type="predicted"/>
<organism evidence="2 3">
    <name type="scientific">Mesorhizobium kowhaii</name>
    <dbReference type="NCBI Taxonomy" id="1300272"/>
    <lineage>
        <taxon>Bacteria</taxon>
        <taxon>Pseudomonadati</taxon>
        <taxon>Pseudomonadota</taxon>
        <taxon>Alphaproteobacteria</taxon>
        <taxon>Hyphomicrobiales</taxon>
        <taxon>Phyllobacteriaceae</taxon>
        <taxon>Mesorhizobium</taxon>
    </lineage>
</organism>
<keyword evidence="3" id="KW-1185">Reference proteome</keyword>
<dbReference type="Proteomes" id="UP000248616">
    <property type="component" value="Unassembled WGS sequence"/>
</dbReference>
<dbReference type="EMBL" id="MZXV01000017">
    <property type="protein sequence ID" value="PZV38763.1"/>
    <property type="molecule type" value="Genomic_DNA"/>
</dbReference>
<comment type="caution">
    <text evidence="2">The sequence shown here is derived from an EMBL/GenBank/DDBJ whole genome shotgun (WGS) entry which is preliminary data.</text>
</comment>
<gene>
    <name evidence="2" type="ORF">B5V02_08875</name>
</gene>
<protein>
    <submittedName>
        <fullName evidence="2">Uncharacterized protein</fullName>
    </submittedName>
</protein>
<sequence>MVVSLAGISSPGADYRWIQSRKRPADLLADRTDAGILDAARKMGVTMPELSKWAARIGAVFYILWGIFHLMAAQAVNGLAGQADGMIRARLQQDAFYLLAFALAAIVIAVLLNWRNDRRGYWLNAVLLAVADIPFVIFVLMPGLIPPWPGLAGPLLWVIAFVLTTIAQLGIGKKHPA</sequence>
<evidence type="ECO:0000313" key="3">
    <source>
        <dbReference type="Proteomes" id="UP000248616"/>
    </source>
</evidence>
<feature type="transmembrane region" description="Helical" evidence="1">
    <location>
        <begin position="121"/>
        <end position="145"/>
    </location>
</feature>
<keyword evidence="1" id="KW-0472">Membrane</keyword>
<dbReference type="AlphaFoldDB" id="A0A2W7CQA7"/>